<gene>
    <name evidence="2" type="ORF">FJR45_04680</name>
</gene>
<dbReference type="InterPro" id="IPR015168">
    <property type="entry name" value="SsuA/THI5"/>
</dbReference>
<reference evidence="2 3" key="1">
    <citation type="submission" date="2019-06" db="EMBL/GenBank/DDBJ databases">
        <title>Sulfurimonas gotlandica sp. nov., a chemoautotrophic and psychrotolerant epsilonproteobacterium isolated from a pelagic redoxcline, and an emended description of the genus Sulfurimonas.</title>
        <authorList>
            <person name="Wang S."/>
            <person name="Jiang L."/>
            <person name="Shao Z."/>
        </authorList>
    </citation>
    <scope>NUCLEOTIDE SEQUENCE [LARGE SCALE GENOMIC DNA]</scope>
    <source>
        <strain evidence="2 3">S2-6</strain>
    </source>
</reference>
<dbReference type="SUPFAM" id="SSF53850">
    <property type="entry name" value="Periplasmic binding protein-like II"/>
    <property type="match status" value="1"/>
</dbReference>
<dbReference type="Proteomes" id="UP000593719">
    <property type="component" value="Chromosome"/>
</dbReference>
<proteinExistence type="predicted"/>
<dbReference type="AlphaFoldDB" id="A0A7M1B0I9"/>
<dbReference type="Gene3D" id="3.40.190.10">
    <property type="entry name" value="Periplasmic binding protein-like II"/>
    <property type="match status" value="2"/>
</dbReference>
<feature type="domain" description="SsuA/THI5-like" evidence="1">
    <location>
        <begin position="65"/>
        <end position="256"/>
    </location>
</feature>
<evidence type="ECO:0000313" key="2">
    <source>
        <dbReference type="EMBL" id="QOP43277.1"/>
    </source>
</evidence>
<evidence type="ECO:0000259" key="1">
    <source>
        <dbReference type="Pfam" id="PF09084"/>
    </source>
</evidence>
<keyword evidence="3" id="KW-1185">Reference proteome</keyword>
<dbReference type="PANTHER" id="PTHR30024">
    <property type="entry name" value="ALIPHATIC SULFONATES-BINDING PROTEIN-RELATED"/>
    <property type="match status" value="1"/>
</dbReference>
<accession>A0A7M1B0I9</accession>
<dbReference type="Pfam" id="PF09084">
    <property type="entry name" value="NMT1"/>
    <property type="match status" value="1"/>
</dbReference>
<organism evidence="2 3">
    <name type="scientific">Sulfurimonas sediminis</name>
    <dbReference type="NCBI Taxonomy" id="2590020"/>
    <lineage>
        <taxon>Bacteria</taxon>
        <taxon>Pseudomonadati</taxon>
        <taxon>Campylobacterota</taxon>
        <taxon>Epsilonproteobacteria</taxon>
        <taxon>Campylobacterales</taxon>
        <taxon>Sulfurimonadaceae</taxon>
        <taxon>Sulfurimonas</taxon>
    </lineage>
</organism>
<dbReference type="KEGG" id="ssei:FJR45_04680"/>
<dbReference type="PROSITE" id="PS51257">
    <property type="entry name" value="PROKAR_LIPOPROTEIN"/>
    <property type="match status" value="1"/>
</dbReference>
<evidence type="ECO:0000313" key="3">
    <source>
        <dbReference type="Proteomes" id="UP000593719"/>
    </source>
</evidence>
<sequence length="306" mass="34905">MFNNKSYNVLILNIGDILTKALLILLLLLLSACSSKPQKQIVISTNQWIGYAPLFYAYETGKLDPLNIKIVTSVSLAEAADLYSIGKADMVTTTQHEFNVLKQTTHDIKAVILIDRSNGGDMILSNRTLEALKKSTRIDAYLEVDSINQEILLDFLKKNAISKEKINFINKDQRQIQDVKNDPEKAILIATYTPYEIALKNKNFREVASTKDINSIIVIDALCARDTLVKNEKQRLIQLKKVIDKAITTIEANPKASYKIISKYFSHVSYKEYRHSLSLIKWINKPSQELLEYIQQYGYKKDDIIL</sequence>
<name>A0A7M1B0I9_9BACT</name>
<dbReference type="EMBL" id="CP041235">
    <property type="protein sequence ID" value="QOP43277.1"/>
    <property type="molecule type" value="Genomic_DNA"/>
</dbReference>
<protein>
    <recommendedName>
        <fullName evidence="1">SsuA/THI5-like domain-containing protein</fullName>
    </recommendedName>
</protein>